<dbReference type="PRINTS" id="PR00039">
    <property type="entry name" value="HTHLYSR"/>
</dbReference>
<name>A0ABY5DV26_9ACTN</name>
<evidence type="ECO:0000256" key="4">
    <source>
        <dbReference type="ARBA" id="ARBA00023163"/>
    </source>
</evidence>
<comment type="similarity">
    <text evidence="1">Belongs to the LysR transcriptional regulatory family.</text>
</comment>
<feature type="domain" description="HTH lysR-type" evidence="5">
    <location>
        <begin position="1"/>
        <end position="58"/>
    </location>
</feature>
<organism evidence="6 7">
    <name type="scientific">Paraconexibacter antarcticus</name>
    <dbReference type="NCBI Taxonomy" id="2949664"/>
    <lineage>
        <taxon>Bacteria</taxon>
        <taxon>Bacillati</taxon>
        <taxon>Actinomycetota</taxon>
        <taxon>Thermoleophilia</taxon>
        <taxon>Solirubrobacterales</taxon>
        <taxon>Paraconexibacteraceae</taxon>
        <taxon>Paraconexibacter</taxon>
    </lineage>
</organism>
<dbReference type="PANTHER" id="PTHR30346">
    <property type="entry name" value="TRANSCRIPTIONAL DUAL REGULATOR HCAR-RELATED"/>
    <property type="match status" value="1"/>
</dbReference>
<reference evidence="6 7" key="1">
    <citation type="submission" date="2022-06" db="EMBL/GenBank/DDBJ databases">
        <title>Paraconexibacter antarcticus.</title>
        <authorList>
            <person name="Kim C.S."/>
        </authorList>
    </citation>
    <scope>NUCLEOTIDE SEQUENCE [LARGE SCALE GENOMIC DNA]</scope>
    <source>
        <strain evidence="6 7">02-257</strain>
    </source>
</reference>
<dbReference type="InterPro" id="IPR036388">
    <property type="entry name" value="WH-like_DNA-bd_sf"/>
</dbReference>
<evidence type="ECO:0000313" key="6">
    <source>
        <dbReference type="EMBL" id="UTI64697.1"/>
    </source>
</evidence>
<protein>
    <submittedName>
        <fullName evidence="6">LysR substrate-binding domain-containing protein</fullName>
    </submittedName>
</protein>
<evidence type="ECO:0000256" key="2">
    <source>
        <dbReference type="ARBA" id="ARBA00023015"/>
    </source>
</evidence>
<dbReference type="Proteomes" id="UP001056035">
    <property type="component" value="Chromosome"/>
</dbReference>
<sequence length="294" mass="31429">MELRQLRYLVAIVEHGTFTAAAAALHVAQPALSQQMRRLEAEVGVPLLRRGARGVRTTEAGELLLARARRVAAELDAAIAELDQIQGIERGRVIVGAMGSLGPVDLPALLAAFHAGHPQIILEVKEEPTVELVRLLAADEVDLAFATRGPALPAGVVEQVMAEEDLVLVVGPEHRLARRRTPVRLGALAEDPWIAFKGGTGLRQAMDAATAAAGVRPRVAFASNELDRVLALVARGLGVSVVPRSTADTARDQVAILDVAPRLRRQIVLLWREDRPHAPAARALLELARAGVHA</sequence>
<evidence type="ECO:0000259" key="5">
    <source>
        <dbReference type="PROSITE" id="PS50931"/>
    </source>
</evidence>
<dbReference type="SUPFAM" id="SSF46785">
    <property type="entry name" value="Winged helix' DNA-binding domain"/>
    <property type="match status" value="1"/>
</dbReference>
<dbReference type="InterPro" id="IPR005119">
    <property type="entry name" value="LysR_subst-bd"/>
</dbReference>
<dbReference type="Pfam" id="PF03466">
    <property type="entry name" value="LysR_substrate"/>
    <property type="match status" value="1"/>
</dbReference>
<keyword evidence="4" id="KW-0804">Transcription</keyword>
<dbReference type="EMBL" id="CP098502">
    <property type="protein sequence ID" value="UTI64697.1"/>
    <property type="molecule type" value="Genomic_DNA"/>
</dbReference>
<dbReference type="InterPro" id="IPR036390">
    <property type="entry name" value="WH_DNA-bd_sf"/>
</dbReference>
<evidence type="ECO:0000313" key="7">
    <source>
        <dbReference type="Proteomes" id="UP001056035"/>
    </source>
</evidence>
<gene>
    <name evidence="6" type="ORF">NBH00_00465</name>
</gene>
<keyword evidence="7" id="KW-1185">Reference proteome</keyword>
<dbReference type="InterPro" id="IPR000847">
    <property type="entry name" value="LysR_HTH_N"/>
</dbReference>
<keyword evidence="2" id="KW-0805">Transcription regulation</keyword>
<dbReference type="Gene3D" id="1.10.10.10">
    <property type="entry name" value="Winged helix-like DNA-binding domain superfamily/Winged helix DNA-binding domain"/>
    <property type="match status" value="1"/>
</dbReference>
<proteinExistence type="inferred from homology"/>
<dbReference type="PROSITE" id="PS50931">
    <property type="entry name" value="HTH_LYSR"/>
    <property type="match status" value="1"/>
</dbReference>
<dbReference type="RefSeq" id="WP_254571396.1">
    <property type="nucleotide sequence ID" value="NZ_CP098502.1"/>
</dbReference>
<dbReference type="Gene3D" id="3.40.190.290">
    <property type="match status" value="1"/>
</dbReference>
<accession>A0ABY5DV26</accession>
<evidence type="ECO:0000256" key="3">
    <source>
        <dbReference type="ARBA" id="ARBA00023125"/>
    </source>
</evidence>
<evidence type="ECO:0000256" key="1">
    <source>
        <dbReference type="ARBA" id="ARBA00009437"/>
    </source>
</evidence>
<keyword evidence="3" id="KW-0238">DNA-binding</keyword>
<dbReference type="Pfam" id="PF00126">
    <property type="entry name" value="HTH_1"/>
    <property type="match status" value="1"/>
</dbReference>
<dbReference type="CDD" id="cd05466">
    <property type="entry name" value="PBP2_LTTR_substrate"/>
    <property type="match status" value="1"/>
</dbReference>
<dbReference type="SUPFAM" id="SSF53850">
    <property type="entry name" value="Periplasmic binding protein-like II"/>
    <property type="match status" value="1"/>
</dbReference>
<dbReference type="PANTHER" id="PTHR30346:SF29">
    <property type="entry name" value="LYSR SUBSTRATE-BINDING"/>
    <property type="match status" value="1"/>
</dbReference>